<dbReference type="CDD" id="cd11056">
    <property type="entry name" value="CYP6-like"/>
    <property type="match status" value="1"/>
</dbReference>
<comment type="caution">
    <text evidence="16">The sequence shown here is derived from an EMBL/GenBank/DDBJ whole genome shotgun (WGS) entry which is preliminary data.</text>
</comment>
<dbReference type="EMBL" id="JAVRBK010000010">
    <property type="protein sequence ID" value="KAK5638815.1"/>
    <property type="molecule type" value="Genomic_DNA"/>
</dbReference>
<evidence type="ECO:0000256" key="10">
    <source>
        <dbReference type="ARBA" id="ARBA00023004"/>
    </source>
</evidence>
<dbReference type="GO" id="GO:0005789">
    <property type="term" value="C:endoplasmic reticulum membrane"/>
    <property type="evidence" value="ECO:0007669"/>
    <property type="project" value="UniProtKB-SubCell"/>
</dbReference>
<evidence type="ECO:0000256" key="2">
    <source>
        <dbReference type="ARBA" id="ARBA00004174"/>
    </source>
</evidence>
<dbReference type="AlphaFoldDB" id="A0AAN7UVK0"/>
<keyword evidence="15" id="KW-0812">Transmembrane</keyword>
<keyword evidence="9 14" id="KW-0560">Oxidoreductase</keyword>
<evidence type="ECO:0000256" key="14">
    <source>
        <dbReference type="RuleBase" id="RU000461"/>
    </source>
</evidence>
<dbReference type="PRINTS" id="PR00463">
    <property type="entry name" value="EP450I"/>
</dbReference>
<dbReference type="Proteomes" id="UP001329430">
    <property type="component" value="Chromosome 10"/>
</dbReference>
<keyword evidence="5 13" id="KW-0349">Heme</keyword>
<evidence type="ECO:0000256" key="13">
    <source>
        <dbReference type="PIRSR" id="PIRSR602401-1"/>
    </source>
</evidence>
<keyword evidence="7" id="KW-0256">Endoplasmic reticulum</keyword>
<reference evidence="16 17" key="1">
    <citation type="journal article" date="2024" name="Insects">
        <title>An Improved Chromosome-Level Genome Assembly of the Firefly Pyrocoelia pectoralis.</title>
        <authorList>
            <person name="Fu X."/>
            <person name="Meyer-Rochow V.B."/>
            <person name="Ballantyne L."/>
            <person name="Zhu X."/>
        </authorList>
    </citation>
    <scope>NUCLEOTIDE SEQUENCE [LARGE SCALE GENOMIC DNA]</scope>
    <source>
        <strain evidence="16">XCY_ONT2</strain>
    </source>
</reference>
<dbReference type="SUPFAM" id="SSF48264">
    <property type="entry name" value="Cytochrome P450"/>
    <property type="match status" value="1"/>
</dbReference>
<dbReference type="InterPro" id="IPR036396">
    <property type="entry name" value="Cyt_P450_sf"/>
</dbReference>
<name>A0AAN7UVK0_9COLE</name>
<dbReference type="InterPro" id="IPR001128">
    <property type="entry name" value="Cyt_P450"/>
</dbReference>
<evidence type="ECO:0000313" key="17">
    <source>
        <dbReference type="Proteomes" id="UP001329430"/>
    </source>
</evidence>
<dbReference type="Gene3D" id="1.10.630.10">
    <property type="entry name" value="Cytochrome P450"/>
    <property type="match status" value="1"/>
</dbReference>
<dbReference type="PANTHER" id="PTHR24292:SF100">
    <property type="entry name" value="CYTOCHROME P450 6A16, ISOFORM B-RELATED"/>
    <property type="match status" value="1"/>
</dbReference>
<keyword evidence="11 14" id="KW-0503">Monooxygenase</keyword>
<proteinExistence type="inferred from homology"/>
<keyword evidence="15" id="KW-1133">Transmembrane helix</keyword>
<dbReference type="PANTHER" id="PTHR24292">
    <property type="entry name" value="CYTOCHROME P450"/>
    <property type="match status" value="1"/>
</dbReference>
<evidence type="ECO:0000313" key="16">
    <source>
        <dbReference type="EMBL" id="KAK5638815.1"/>
    </source>
</evidence>
<evidence type="ECO:0008006" key="18">
    <source>
        <dbReference type="Google" id="ProtNLM"/>
    </source>
</evidence>
<dbReference type="GO" id="GO:0005506">
    <property type="term" value="F:iron ion binding"/>
    <property type="evidence" value="ECO:0007669"/>
    <property type="project" value="InterPro"/>
</dbReference>
<evidence type="ECO:0000256" key="3">
    <source>
        <dbReference type="ARBA" id="ARBA00004406"/>
    </source>
</evidence>
<comment type="subcellular location">
    <subcellularLocation>
        <location evidence="3">Endoplasmic reticulum membrane</location>
        <topology evidence="3">Peripheral membrane protein</topology>
    </subcellularLocation>
    <subcellularLocation>
        <location evidence="2">Microsome membrane</location>
        <topology evidence="2">Peripheral membrane protein</topology>
    </subcellularLocation>
</comment>
<dbReference type="GO" id="GO:0016705">
    <property type="term" value="F:oxidoreductase activity, acting on paired donors, with incorporation or reduction of molecular oxygen"/>
    <property type="evidence" value="ECO:0007669"/>
    <property type="project" value="InterPro"/>
</dbReference>
<dbReference type="FunFam" id="1.10.630.10:FF:000042">
    <property type="entry name" value="Cytochrome P450"/>
    <property type="match status" value="1"/>
</dbReference>
<organism evidence="16 17">
    <name type="scientific">Pyrocoelia pectoralis</name>
    <dbReference type="NCBI Taxonomy" id="417401"/>
    <lineage>
        <taxon>Eukaryota</taxon>
        <taxon>Metazoa</taxon>
        <taxon>Ecdysozoa</taxon>
        <taxon>Arthropoda</taxon>
        <taxon>Hexapoda</taxon>
        <taxon>Insecta</taxon>
        <taxon>Pterygota</taxon>
        <taxon>Neoptera</taxon>
        <taxon>Endopterygota</taxon>
        <taxon>Coleoptera</taxon>
        <taxon>Polyphaga</taxon>
        <taxon>Elateriformia</taxon>
        <taxon>Elateroidea</taxon>
        <taxon>Lampyridae</taxon>
        <taxon>Lampyrinae</taxon>
        <taxon>Pyrocoelia</taxon>
    </lineage>
</organism>
<keyword evidence="17" id="KW-1185">Reference proteome</keyword>
<evidence type="ECO:0000256" key="9">
    <source>
        <dbReference type="ARBA" id="ARBA00023002"/>
    </source>
</evidence>
<keyword evidence="10 13" id="KW-0408">Iron</keyword>
<dbReference type="InterPro" id="IPR050476">
    <property type="entry name" value="Insect_CytP450_Detox"/>
</dbReference>
<evidence type="ECO:0000256" key="15">
    <source>
        <dbReference type="SAM" id="Phobius"/>
    </source>
</evidence>
<accession>A0AAN7UVK0</accession>
<feature type="transmembrane region" description="Helical" evidence="15">
    <location>
        <begin position="6"/>
        <end position="29"/>
    </location>
</feature>
<dbReference type="PROSITE" id="PS00086">
    <property type="entry name" value="CYTOCHROME_P450"/>
    <property type="match status" value="1"/>
</dbReference>
<dbReference type="InterPro" id="IPR017972">
    <property type="entry name" value="Cyt_P450_CS"/>
</dbReference>
<comment type="similarity">
    <text evidence="4 14">Belongs to the cytochrome P450 family.</text>
</comment>
<keyword evidence="6 13" id="KW-0479">Metal-binding</keyword>
<sequence>MSLASVALCLFSILICSLLLLITLIVFYFKRSWSFWKSKNVTDFPVVFPYGNAKDILLRKISFGEKMAKIYNECKSKGLRYCGFYVLSKPMLVVTDLELVKAITTKDFQYFTDHPIYVNEDVDPLTGHLFSLRGERWRNIRAKLSPVYTSGKLKMMFQTIVDCSPELVNVVGKCAKDNVPLDTKDVTERFTIDIIGTCAFGIECNSLLNPHSEFHKIGLRMFKQGPIDSLRSFTSMIFPQFLDFFKIPLLKKDVTKFFLKVVNETVKYREDNEIIRNDFMHLLLQLKNNINIEDESHGSGKFFKKGSDTTLTINEVAAHAFVFFIAGFEASSITLAFCLYELSVNMDLQSKLRKEIHTVLQKHDSKLTYEALMEMNYMEQCIYETLRIYPTATYLSRLCTKTYHIPDSDVIIDKGTHLHIPILGIQRDPEYFPDPLKFNPDRFSAENKAGRHPCAWMPFGEGPRICIGMKFGVIQTKVGLTTLLMNYKFTVNSKTSIPLRLVPAGHSTRVEGGIWLNVSKVEE</sequence>
<evidence type="ECO:0000256" key="4">
    <source>
        <dbReference type="ARBA" id="ARBA00010617"/>
    </source>
</evidence>
<dbReference type="GO" id="GO:0020037">
    <property type="term" value="F:heme binding"/>
    <property type="evidence" value="ECO:0007669"/>
    <property type="project" value="InterPro"/>
</dbReference>
<evidence type="ECO:0000256" key="7">
    <source>
        <dbReference type="ARBA" id="ARBA00022824"/>
    </source>
</evidence>
<protein>
    <recommendedName>
        <fullName evidence="18">Cytochrome P450</fullName>
    </recommendedName>
</protein>
<feature type="binding site" description="axial binding residue" evidence="13">
    <location>
        <position position="466"/>
    </location>
    <ligand>
        <name>heme</name>
        <dbReference type="ChEBI" id="CHEBI:30413"/>
    </ligand>
    <ligandPart>
        <name>Fe</name>
        <dbReference type="ChEBI" id="CHEBI:18248"/>
    </ligandPart>
</feature>
<dbReference type="GO" id="GO:0004497">
    <property type="term" value="F:monooxygenase activity"/>
    <property type="evidence" value="ECO:0007669"/>
    <property type="project" value="UniProtKB-KW"/>
</dbReference>
<dbReference type="InterPro" id="IPR002401">
    <property type="entry name" value="Cyt_P450_E_grp-I"/>
</dbReference>
<dbReference type="Pfam" id="PF00067">
    <property type="entry name" value="p450"/>
    <property type="match status" value="1"/>
</dbReference>
<keyword evidence="12 15" id="KW-0472">Membrane</keyword>
<comment type="cofactor">
    <cofactor evidence="1 13">
        <name>heme</name>
        <dbReference type="ChEBI" id="CHEBI:30413"/>
    </cofactor>
</comment>
<evidence type="ECO:0000256" key="11">
    <source>
        <dbReference type="ARBA" id="ARBA00023033"/>
    </source>
</evidence>
<evidence type="ECO:0000256" key="12">
    <source>
        <dbReference type="ARBA" id="ARBA00023136"/>
    </source>
</evidence>
<evidence type="ECO:0000256" key="1">
    <source>
        <dbReference type="ARBA" id="ARBA00001971"/>
    </source>
</evidence>
<evidence type="ECO:0000256" key="6">
    <source>
        <dbReference type="ARBA" id="ARBA00022723"/>
    </source>
</evidence>
<dbReference type="PRINTS" id="PR00385">
    <property type="entry name" value="P450"/>
</dbReference>
<gene>
    <name evidence="16" type="ORF">RI129_013110</name>
</gene>
<evidence type="ECO:0000256" key="8">
    <source>
        <dbReference type="ARBA" id="ARBA00022848"/>
    </source>
</evidence>
<keyword evidence="8" id="KW-0492">Microsome</keyword>
<evidence type="ECO:0000256" key="5">
    <source>
        <dbReference type="ARBA" id="ARBA00022617"/>
    </source>
</evidence>